<gene>
    <name evidence="1" type="ORF">H4W79_001811</name>
</gene>
<proteinExistence type="predicted"/>
<organism evidence="1 2">
    <name type="scientific">Nocardiopsis terrae</name>
    <dbReference type="NCBI Taxonomy" id="372655"/>
    <lineage>
        <taxon>Bacteria</taxon>
        <taxon>Bacillati</taxon>
        <taxon>Actinomycetota</taxon>
        <taxon>Actinomycetes</taxon>
        <taxon>Streptosporangiales</taxon>
        <taxon>Nocardiopsidaceae</taxon>
        <taxon>Nocardiopsis</taxon>
    </lineage>
</organism>
<evidence type="ECO:0000313" key="2">
    <source>
        <dbReference type="Proteomes" id="UP000598217"/>
    </source>
</evidence>
<protein>
    <submittedName>
        <fullName evidence="1">Uncharacterized protein</fullName>
    </submittedName>
</protein>
<reference evidence="1 2" key="1">
    <citation type="submission" date="2020-10" db="EMBL/GenBank/DDBJ databases">
        <title>Sequencing the genomes of 1000 actinobacteria strains.</title>
        <authorList>
            <person name="Klenk H.-P."/>
        </authorList>
    </citation>
    <scope>NUCLEOTIDE SEQUENCE [LARGE SCALE GENOMIC DNA]</scope>
    <source>
        <strain evidence="1 2">DSM 45157</strain>
    </source>
</reference>
<accession>A0ABR9HF10</accession>
<name>A0ABR9HF10_9ACTN</name>
<sequence>MQNSTRGRHRRPRESMTARLWWVFASALAWALAQVIGAPTGSEPRIALAPAPRRLELSGRAQGAGSGSDWVHPDRVAGALVRPYMLRE</sequence>
<keyword evidence="2" id="KW-1185">Reference proteome</keyword>
<dbReference type="RefSeq" id="WP_225942391.1">
    <property type="nucleotide sequence ID" value="NZ_BMXJ01000004.1"/>
</dbReference>
<dbReference type="Proteomes" id="UP000598217">
    <property type="component" value="Unassembled WGS sequence"/>
</dbReference>
<dbReference type="EMBL" id="JADBDY010000001">
    <property type="protein sequence ID" value="MBE1457597.1"/>
    <property type="molecule type" value="Genomic_DNA"/>
</dbReference>
<evidence type="ECO:0000313" key="1">
    <source>
        <dbReference type="EMBL" id="MBE1457597.1"/>
    </source>
</evidence>
<comment type="caution">
    <text evidence="1">The sequence shown here is derived from an EMBL/GenBank/DDBJ whole genome shotgun (WGS) entry which is preliminary data.</text>
</comment>